<proteinExistence type="predicted"/>
<accession>A0ABN2W265</accession>
<organism evidence="1 2">
    <name type="scientific">Aeromicrobium halocynthiae</name>
    <dbReference type="NCBI Taxonomy" id="560557"/>
    <lineage>
        <taxon>Bacteria</taxon>
        <taxon>Bacillati</taxon>
        <taxon>Actinomycetota</taxon>
        <taxon>Actinomycetes</taxon>
        <taxon>Propionibacteriales</taxon>
        <taxon>Nocardioidaceae</taxon>
        <taxon>Aeromicrobium</taxon>
    </lineage>
</organism>
<dbReference type="Proteomes" id="UP001501480">
    <property type="component" value="Unassembled WGS sequence"/>
</dbReference>
<dbReference type="GO" id="GO:0016787">
    <property type="term" value="F:hydrolase activity"/>
    <property type="evidence" value="ECO:0007669"/>
    <property type="project" value="UniProtKB-KW"/>
</dbReference>
<dbReference type="Pfam" id="PF08282">
    <property type="entry name" value="Hydrolase_3"/>
    <property type="match status" value="1"/>
</dbReference>
<name>A0ABN2W265_9ACTN</name>
<dbReference type="InterPro" id="IPR036412">
    <property type="entry name" value="HAD-like_sf"/>
</dbReference>
<dbReference type="Gene3D" id="3.40.50.1000">
    <property type="entry name" value="HAD superfamily/HAD-like"/>
    <property type="match status" value="1"/>
</dbReference>
<keyword evidence="1" id="KW-0378">Hydrolase</keyword>
<dbReference type="Gene3D" id="3.30.1240.10">
    <property type="match status" value="1"/>
</dbReference>
<protein>
    <submittedName>
        <fullName evidence="1">HAD family hydrolase</fullName>
    </submittedName>
</protein>
<dbReference type="RefSeq" id="WP_344327970.1">
    <property type="nucleotide sequence ID" value="NZ_BAAAPY010000007.1"/>
</dbReference>
<evidence type="ECO:0000313" key="1">
    <source>
        <dbReference type="EMBL" id="GAA2080490.1"/>
    </source>
</evidence>
<dbReference type="InterPro" id="IPR006379">
    <property type="entry name" value="HAD-SF_hydro_IIB"/>
</dbReference>
<dbReference type="InterPro" id="IPR023214">
    <property type="entry name" value="HAD_sf"/>
</dbReference>
<dbReference type="SUPFAM" id="SSF56784">
    <property type="entry name" value="HAD-like"/>
    <property type="match status" value="1"/>
</dbReference>
<dbReference type="PANTHER" id="PTHR10000:SF8">
    <property type="entry name" value="HAD SUPERFAMILY HYDROLASE-LIKE, TYPE 3"/>
    <property type="match status" value="1"/>
</dbReference>
<sequence>MTSSSWRPRLAALDVDGTLVDWDNRMTDAVRETVRELADSGVEIVISTGRAIPGVMDAAAKLGIESGIAVASNGAVVHTYSPVDVVHTVTFDASEAVRRVLEHVPEALVAVEEIGVGYRVNAPFPDWEIDGTVTIEDVDALVAEPVTRVIIRAVDHDPEEFGDLVHGLGLAEVNYNIGYTAWLDIAPQGVSKASGLEVVCGRLGIERADVLAVGDGMNDYDMLQWAGRGVAMGQGSQELKAVADDVTGTVDDDGLVTELRRWL</sequence>
<gene>
    <name evidence="1" type="ORF">GCM10009821_21100</name>
</gene>
<comment type="caution">
    <text evidence="1">The sequence shown here is derived from an EMBL/GenBank/DDBJ whole genome shotgun (WGS) entry which is preliminary data.</text>
</comment>
<dbReference type="PROSITE" id="PS01229">
    <property type="entry name" value="COF_2"/>
    <property type="match status" value="1"/>
</dbReference>
<reference evidence="1 2" key="1">
    <citation type="journal article" date="2019" name="Int. J. Syst. Evol. Microbiol.">
        <title>The Global Catalogue of Microorganisms (GCM) 10K type strain sequencing project: providing services to taxonomists for standard genome sequencing and annotation.</title>
        <authorList>
            <consortium name="The Broad Institute Genomics Platform"/>
            <consortium name="The Broad Institute Genome Sequencing Center for Infectious Disease"/>
            <person name="Wu L."/>
            <person name="Ma J."/>
        </authorList>
    </citation>
    <scope>NUCLEOTIDE SEQUENCE [LARGE SCALE GENOMIC DNA]</scope>
    <source>
        <strain evidence="1 2">JCM 15749</strain>
    </source>
</reference>
<dbReference type="PANTHER" id="PTHR10000">
    <property type="entry name" value="PHOSPHOSERINE PHOSPHATASE"/>
    <property type="match status" value="1"/>
</dbReference>
<dbReference type="EMBL" id="BAAAPY010000007">
    <property type="protein sequence ID" value="GAA2080490.1"/>
    <property type="molecule type" value="Genomic_DNA"/>
</dbReference>
<dbReference type="NCBIfam" id="TIGR01484">
    <property type="entry name" value="HAD-SF-IIB"/>
    <property type="match status" value="1"/>
</dbReference>
<keyword evidence="2" id="KW-1185">Reference proteome</keyword>
<evidence type="ECO:0000313" key="2">
    <source>
        <dbReference type="Proteomes" id="UP001501480"/>
    </source>
</evidence>